<dbReference type="PANTHER" id="PTHR19303:SF74">
    <property type="entry name" value="POGO TRANSPOSABLE ELEMENT WITH KRAB DOMAIN"/>
    <property type="match status" value="1"/>
</dbReference>
<proteinExistence type="predicted"/>
<dbReference type="InterPro" id="IPR007889">
    <property type="entry name" value="HTH_Psq"/>
</dbReference>
<dbReference type="InterPro" id="IPR009057">
    <property type="entry name" value="Homeodomain-like_sf"/>
</dbReference>
<dbReference type="GO" id="GO:0005634">
    <property type="term" value="C:nucleus"/>
    <property type="evidence" value="ECO:0007669"/>
    <property type="project" value="TreeGrafter"/>
</dbReference>
<accession>A0A8S2LIA9</accession>
<dbReference type="Gene3D" id="3.30.420.10">
    <property type="entry name" value="Ribonuclease H-like superfamily/Ribonuclease H"/>
    <property type="match status" value="1"/>
</dbReference>
<reference evidence="5" key="1">
    <citation type="submission" date="2021-02" db="EMBL/GenBank/DDBJ databases">
        <authorList>
            <person name="Nowell W R."/>
        </authorList>
    </citation>
    <scope>NUCLEOTIDE SEQUENCE</scope>
</reference>
<evidence type="ECO:0000259" key="2">
    <source>
        <dbReference type="Pfam" id="PF03184"/>
    </source>
</evidence>
<dbReference type="Pfam" id="PF03184">
    <property type="entry name" value="DDE_1"/>
    <property type="match status" value="1"/>
</dbReference>
<protein>
    <submittedName>
        <fullName evidence="5">Uncharacterized protein</fullName>
    </submittedName>
</protein>
<dbReference type="EMBL" id="CAJNOK010010792">
    <property type="protein sequence ID" value="CAF1124920.1"/>
    <property type="molecule type" value="Genomic_DNA"/>
</dbReference>
<evidence type="ECO:0000313" key="6">
    <source>
        <dbReference type="Proteomes" id="UP000682733"/>
    </source>
</evidence>
<sequence length="475" mass="54664">MPRTYIKRNNKQQYSQEDLQLALKSISDGSSINQASRDFQIPRTTLQRHTGESLYHSGLGRPCVFTKDEEEHLVNASIVFQEMGEPLNVDDFLQLTGVYARELEKSDMFVNGIPTREWWYSFIKRHPDLKLKSVQPLEKQRADVSPSFIEKWFDLLESVFKKHHLFDKPSQIFNCDETGFSDKRANKKVIMRKTIKYTYQKQFGTGAAYNVSTNGWMEEDNFYQWFAEVFLPNVKDIPRPILLLWDGHGSHKSVRLLELAIQEQIVCISLPPHTTHVLQPLDVVVFKPIKDKWRQILSNRRSIKEAVTKDQFPGLLAKLFENGVIKKSNIVLVCLHPLDRSNIIKEKVLTNADDTEESDNEPTCSPPNVLQHMRQLECLKRQFGEVMTEQKVIQQLAEKERKKMKPTPQSVNKQKNKKTKPSKLGSSNNHTPNVLPFTMNLAPALITSNFYSSFNPTNIYSDNECNTSLPGPGKS</sequence>
<evidence type="ECO:0000256" key="1">
    <source>
        <dbReference type="SAM" id="MobiDB-lite"/>
    </source>
</evidence>
<evidence type="ECO:0000259" key="3">
    <source>
        <dbReference type="Pfam" id="PF05225"/>
    </source>
</evidence>
<dbReference type="Proteomes" id="UP000677228">
    <property type="component" value="Unassembled WGS sequence"/>
</dbReference>
<dbReference type="Pfam" id="PF05225">
    <property type="entry name" value="HTH_psq"/>
    <property type="match status" value="1"/>
</dbReference>
<dbReference type="InterPro" id="IPR050863">
    <property type="entry name" value="CenT-Element_Derived"/>
</dbReference>
<evidence type="ECO:0000313" key="4">
    <source>
        <dbReference type="EMBL" id="CAF1124920.1"/>
    </source>
</evidence>
<dbReference type="Gene3D" id="1.10.10.60">
    <property type="entry name" value="Homeodomain-like"/>
    <property type="match status" value="1"/>
</dbReference>
<feature type="domain" description="HTH psq-type" evidence="3">
    <location>
        <begin position="16"/>
        <end position="49"/>
    </location>
</feature>
<dbReference type="GO" id="GO:0003677">
    <property type="term" value="F:DNA binding"/>
    <property type="evidence" value="ECO:0007669"/>
    <property type="project" value="InterPro"/>
</dbReference>
<dbReference type="InterPro" id="IPR036397">
    <property type="entry name" value="RNaseH_sf"/>
</dbReference>
<dbReference type="PANTHER" id="PTHR19303">
    <property type="entry name" value="TRANSPOSON"/>
    <property type="match status" value="1"/>
</dbReference>
<feature type="domain" description="DDE-1" evidence="2">
    <location>
        <begin position="201"/>
        <end position="300"/>
    </location>
</feature>
<comment type="caution">
    <text evidence="5">The sequence shown here is derived from an EMBL/GenBank/DDBJ whole genome shotgun (WGS) entry which is preliminary data.</text>
</comment>
<dbReference type="InterPro" id="IPR004875">
    <property type="entry name" value="DDE_SF_endonuclease_dom"/>
</dbReference>
<name>A0A8S2LIA9_9BILA</name>
<dbReference type="SUPFAM" id="SSF46689">
    <property type="entry name" value="Homeodomain-like"/>
    <property type="match status" value="1"/>
</dbReference>
<dbReference type="AlphaFoldDB" id="A0A8S2LIA9"/>
<gene>
    <name evidence="4" type="ORF">OVA965_LOCUS20360</name>
    <name evidence="5" type="ORF">TMI583_LOCUS20710</name>
</gene>
<organism evidence="5 6">
    <name type="scientific">Didymodactylos carnosus</name>
    <dbReference type="NCBI Taxonomy" id="1234261"/>
    <lineage>
        <taxon>Eukaryota</taxon>
        <taxon>Metazoa</taxon>
        <taxon>Spiralia</taxon>
        <taxon>Gnathifera</taxon>
        <taxon>Rotifera</taxon>
        <taxon>Eurotatoria</taxon>
        <taxon>Bdelloidea</taxon>
        <taxon>Philodinida</taxon>
        <taxon>Philodinidae</taxon>
        <taxon>Didymodactylos</taxon>
    </lineage>
</organism>
<dbReference type="EMBL" id="CAJOBA010018932">
    <property type="protein sequence ID" value="CAF3901913.1"/>
    <property type="molecule type" value="Genomic_DNA"/>
</dbReference>
<evidence type="ECO:0000313" key="5">
    <source>
        <dbReference type="EMBL" id="CAF3901913.1"/>
    </source>
</evidence>
<feature type="region of interest" description="Disordered" evidence="1">
    <location>
        <begin position="398"/>
        <end position="431"/>
    </location>
</feature>
<dbReference type="Proteomes" id="UP000682733">
    <property type="component" value="Unassembled WGS sequence"/>
</dbReference>